<dbReference type="EMBL" id="CP010086">
    <property type="protein sequence ID" value="AJG97376.1"/>
    <property type="molecule type" value="Genomic_DNA"/>
</dbReference>
<sequence>MDGKIDIKDATLWYSPIINGAQGPVNIYYGDSVRVKKLKNLTKNPSKSNLFVEREDETELIKELLDGNNVAVIVNSMGGIGKTELAKSYFWKENNLQNYKHFGWINYSDNLKKSFLNNFNLDLRFNDNDSIDNKFSKLVDELNTIEDKVLLFIDNFVSNSDLNILNEECDILNSFNNNIKIVITSREVITEFKELKLGFLSEERCRDLFYAYYNGKKNNEKLNIILKLVGYHTLTVELLAKTADECEYTIEKLLTIVEDIGFNLNDIINEEVEYNRFTDLLFNHLLKLFSFADLNEYEKYIMANLSILPSKPIRKEEFKQWIGLDSNKFLNKLIKKGWINEDQIEGCYHIRCHQLIQEVARKNLGPSIDTSENLINSIALLFTNKPGENRLDKVCYLDIGVAICKNIKDRTLSLTTMLNNMALLFLEVGDFKSSLSYQLEAYEIVVRENDSCDSSLGIIYCNLAHIYNENSDFQSALKYCLMSKEILELYDDKLNISLVYNTLSICYNNVGDINRAIEFGEKALVIREDFCDDQLLATSYNNLSLLYGAKGDYQGSLDYALKSKEIRERIYEKDHPSLAVVYNNLFILYRSIEKFELALEYILKANEIIEKIYSNNHPKLVGHYSNLAIIYFQIGDNEKALEYGLKAEKIGKEIFIESHETMSLVYTTLSTIYYNKGELEKALSYSRRDVAVCEELYNDKHVLLSIAYNNLSMIYYDLNNYKEALKFALLAKEIREMNFNGAHEKLATSYNNLMLIYSGLSNNSEALAYGLKSEAMFKEIFGENNLSVVTARLNLAGLYFQRGSLEKSKKYFLDSEKSIKFINNNKKFYLKQVYYGLLAIYTVKRDKKNIKKYTELFRLHQ</sequence>
<evidence type="ECO:0000256" key="2">
    <source>
        <dbReference type="ARBA" id="ARBA00022803"/>
    </source>
</evidence>
<dbReference type="Gene3D" id="3.40.50.300">
    <property type="entry name" value="P-loop containing nucleotide triphosphate hydrolases"/>
    <property type="match status" value="1"/>
</dbReference>
<dbReference type="InterPro" id="IPR011990">
    <property type="entry name" value="TPR-like_helical_dom_sf"/>
</dbReference>
<proteinExistence type="predicted"/>
<dbReference type="SUPFAM" id="SSF81901">
    <property type="entry name" value="HCP-like"/>
    <property type="match status" value="1"/>
</dbReference>
<dbReference type="AlphaFoldDB" id="A0A0B5QGL7"/>
<organism evidence="4 5">
    <name type="scientific">Clostridium beijerinckii</name>
    <name type="common">Clostridium MP</name>
    <dbReference type="NCBI Taxonomy" id="1520"/>
    <lineage>
        <taxon>Bacteria</taxon>
        <taxon>Bacillati</taxon>
        <taxon>Bacillota</taxon>
        <taxon>Clostridia</taxon>
        <taxon>Eubacteriales</taxon>
        <taxon>Clostridiaceae</taxon>
        <taxon>Clostridium</taxon>
    </lineage>
</organism>
<feature type="domain" description="NB-ARC" evidence="3">
    <location>
        <begin position="59"/>
        <end position="213"/>
    </location>
</feature>
<dbReference type="Gene3D" id="1.25.40.10">
    <property type="entry name" value="Tetratricopeptide repeat domain"/>
    <property type="match status" value="3"/>
</dbReference>
<dbReference type="PANTHER" id="PTHR45641">
    <property type="entry name" value="TETRATRICOPEPTIDE REPEAT PROTEIN (AFU_ORTHOLOGUE AFUA_6G03870)"/>
    <property type="match status" value="1"/>
</dbReference>
<gene>
    <name evidence="4" type="ORF">LF65_00749</name>
</gene>
<dbReference type="PANTHER" id="PTHR45641:SF19">
    <property type="entry name" value="NEPHROCYSTIN-3"/>
    <property type="match status" value="1"/>
</dbReference>
<dbReference type="SMART" id="SM00028">
    <property type="entry name" value="TPR"/>
    <property type="match status" value="9"/>
</dbReference>
<evidence type="ECO:0000256" key="1">
    <source>
        <dbReference type="ARBA" id="ARBA00022737"/>
    </source>
</evidence>
<keyword evidence="1" id="KW-0677">Repeat</keyword>
<accession>A0A0B5QGL7</accession>
<name>A0A0B5QGL7_CLOBE</name>
<dbReference type="Pfam" id="PF00931">
    <property type="entry name" value="NB-ARC"/>
    <property type="match status" value="1"/>
</dbReference>
<reference evidence="5" key="1">
    <citation type="submission" date="2014-12" db="EMBL/GenBank/DDBJ databases">
        <title>Genome sequence of Clostridium beijerinckii strain 59B.</title>
        <authorList>
            <person name="Little G.T."/>
            <person name="Minton N.P."/>
        </authorList>
    </citation>
    <scope>NUCLEOTIDE SEQUENCE [LARGE SCALE GENOMIC DNA]</scope>
    <source>
        <strain evidence="5">59B</strain>
    </source>
</reference>
<dbReference type="InterPro" id="IPR019734">
    <property type="entry name" value="TPR_rpt"/>
</dbReference>
<dbReference type="GO" id="GO:0043531">
    <property type="term" value="F:ADP binding"/>
    <property type="evidence" value="ECO:0007669"/>
    <property type="project" value="InterPro"/>
</dbReference>
<protein>
    <recommendedName>
        <fullName evidence="3">NB-ARC domain-containing protein</fullName>
    </recommendedName>
</protein>
<dbReference type="STRING" id="1520.LF65_00749"/>
<dbReference type="Proteomes" id="UP000031866">
    <property type="component" value="Chromosome"/>
</dbReference>
<dbReference type="Pfam" id="PF13424">
    <property type="entry name" value="TPR_12"/>
    <property type="match status" value="3"/>
</dbReference>
<dbReference type="KEGG" id="cbei:LF65_00749"/>
<dbReference type="InterPro" id="IPR027417">
    <property type="entry name" value="P-loop_NTPase"/>
</dbReference>
<evidence type="ECO:0000259" key="3">
    <source>
        <dbReference type="Pfam" id="PF00931"/>
    </source>
</evidence>
<dbReference type="InterPro" id="IPR002182">
    <property type="entry name" value="NB-ARC"/>
</dbReference>
<dbReference type="SUPFAM" id="SSF48452">
    <property type="entry name" value="TPR-like"/>
    <property type="match status" value="1"/>
</dbReference>
<dbReference type="RefSeq" id="WP_041894164.1">
    <property type="nucleotide sequence ID" value="NZ_CP010086.2"/>
</dbReference>
<keyword evidence="2" id="KW-0802">TPR repeat</keyword>
<evidence type="ECO:0000313" key="5">
    <source>
        <dbReference type="Proteomes" id="UP000031866"/>
    </source>
</evidence>
<evidence type="ECO:0000313" key="4">
    <source>
        <dbReference type="EMBL" id="AJG97376.1"/>
    </source>
</evidence>
<dbReference type="SUPFAM" id="SSF52540">
    <property type="entry name" value="P-loop containing nucleoside triphosphate hydrolases"/>
    <property type="match status" value="1"/>
</dbReference>